<reference evidence="1 2" key="1">
    <citation type="submission" date="2016-06" db="EMBL/GenBank/DDBJ databases">
        <authorList>
            <person name="Kjaerup R.B."/>
            <person name="Dalgaard T.S."/>
            <person name="Juul-Madsen H.R."/>
        </authorList>
    </citation>
    <scope>NUCLEOTIDE SEQUENCE [LARGE SCALE GENOMIC DNA]</scope>
    <source>
        <strain evidence="1 2">E2464</strain>
    </source>
</reference>
<dbReference type="Proteomes" id="UP000093861">
    <property type="component" value="Unassembled WGS sequence"/>
</dbReference>
<comment type="caution">
    <text evidence="1">The sequence shown here is derived from an EMBL/GenBank/DDBJ whole genome shotgun (WGS) entry which is preliminary data.</text>
</comment>
<organism evidence="1 2">
    <name type="scientific">Mycobacterium colombiense</name>
    <dbReference type="NCBI Taxonomy" id="339268"/>
    <lineage>
        <taxon>Bacteria</taxon>
        <taxon>Bacillati</taxon>
        <taxon>Actinomycetota</taxon>
        <taxon>Actinomycetes</taxon>
        <taxon>Mycobacteriales</taxon>
        <taxon>Mycobacteriaceae</taxon>
        <taxon>Mycobacterium</taxon>
        <taxon>Mycobacterium avium complex (MAC)</taxon>
    </lineage>
</organism>
<dbReference type="AlphaFoldDB" id="A0A1A2SDR3"/>
<gene>
    <name evidence="1" type="ORF">A5685_24405</name>
</gene>
<proteinExistence type="predicted"/>
<sequence length="232" mass="26878">MLFMHEVHKVRGRHEDDFEAAFRDGWMPKLAAGDDARLLWYADHAQGSGPSYTVVTVTAVRDGAAWERLALRVQGGDLQTWMRGLDELRHDVEAKLLVALPWSPMQNVTFDEIPVDGREHELSLYMEDTMWPYQDKFEEYIDRCSDVYAPGLERPSAMLAIQAAFQPALGSHLRREVILMQRIQRPEQLLGLLRTRIPDEYRAPGTWMHDALDLRDQWTSRLLRTSAWSPLY</sequence>
<evidence type="ECO:0000313" key="1">
    <source>
        <dbReference type="EMBL" id="OBH62314.1"/>
    </source>
</evidence>
<name>A0A1A2SDR3_9MYCO</name>
<accession>A0A1A2SDR3</accession>
<protein>
    <submittedName>
        <fullName evidence="1">Uncharacterized protein</fullName>
    </submittedName>
</protein>
<dbReference type="EMBL" id="LZJS01000066">
    <property type="protein sequence ID" value="OBH62314.1"/>
    <property type="molecule type" value="Genomic_DNA"/>
</dbReference>
<evidence type="ECO:0000313" key="2">
    <source>
        <dbReference type="Proteomes" id="UP000093861"/>
    </source>
</evidence>